<evidence type="ECO:0008006" key="2">
    <source>
        <dbReference type="Google" id="ProtNLM"/>
    </source>
</evidence>
<dbReference type="Pfam" id="PF13534">
    <property type="entry name" value="Fer4_17"/>
    <property type="match status" value="1"/>
</dbReference>
<feature type="non-terminal residue" evidence="1">
    <location>
        <position position="1"/>
    </location>
</feature>
<dbReference type="SUPFAM" id="SSF46548">
    <property type="entry name" value="alpha-helical ferredoxin"/>
    <property type="match status" value="1"/>
</dbReference>
<reference evidence="1" key="1">
    <citation type="journal article" date="2014" name="Front. Microbiol.">
        <title>High frequency of phylogenetically diverse reductive dehalogenase-homologous genes in deep subseafloor sedimentary metagenomes.</title>
        <authorList>
            <person name="Kawai M."/>
            <person name="Futagami T."/>
            <person name="Toyoda A."/>
            <person name="Takaki Y."/>
            <person name="Nishi S."/>
            <person name="Hori S."/>
            <person name="Arai W."/>
            <person name="Tsubouchi T."/>
            <person name="Morono Y."/>
            <person name="Uchiyama I."/>
            <person name="Ito T."/>
            <person name="Fujiyama A."/>
            <person name="Inagaki F."/>
            <person name="Takami H."/>
        </authorList>
    </citation>
    <scope>NUCLEOTIDE SEQUENCE</scope>
    <source>
        <strain evidence="1">Expedition CK06-06</strain>
    </source>
</reference>
<dbReference type="EMBL" id="BARU01014480">
    <property type="protein sequence ID" value="GAH33350.1"/>
    <property type="molecule type" value="Genomic_DNA"/>
</dbReference>
<dbReference type="Gene3D" id="1.10.1060.10">
    <property type="entry name" value="Alpha-helical ferredoxin"/>
    <property type="match status" value="1"/>
</dbReference>
<proteinExistence type="predicted"/>
<comment type="caution">
    <text evidence="1">The sequence shown here is derived from an EMBL/GenBank/DDBJ whole genome shotgun (WGS) entry which is preliminary data.</text>
</comment>
<name>X1FLE2_9ZZZZ</name>
<dbReference type="AlphaFoldDB" id="X1FLE2"/>
<gene>
    <name evidence="1" type="ORF">S03H2_25528</name>
</gene>
<accession>X1FLE2</accession>
<organism evidence="1">
    <name type="scientific">marine sediment metagenome</name>
    <dbReference type="NCBI Taxonomy" id="412755"/>
    <lineage>
        <taxon>unclassified sequences</taxon>
        <taxon>metagenomes</taxon>
        <taxon>ecological metagenomes</taxon>
    </lineage>
</organism>
<dbReference type="InterPro" id="IPR009051">
    <property type="entry name" value="Helical_ferredxn"/>
</dbReference>
<evidence type="ECO:0000313" key="1">
    <source>
        <dbReference type="EMBL" id="GAH33350.1"/>
    </source>
</evidence>
<dbReference type="GO" id="GO:0051536">
    <property type="term" value="F:iron-sulfur cluster binding"/>
    <property type="evidence" value="ECO:0007669"/>
    <property type="project" value="InterPro"/>
</dbReference>
<protein>
    <recommendedName>
        <fullName evidence="2">4Fe-4S ferredoxin-type domain-containing protein</fullName>
    </recommendedName>
</protein>
<sequence length="98" mass="10962">GCPSAPFMDLLPNQVLRLLQLGKVERILETNTPFACCSCFVCSQRCPKGIDVAAVMESLRQLSLRAKKDDFKLKDIKPEELEKIPPILLVGTFRKLTS</sequence>